<evidence type="ECO:0000259" key="7">
    <source>
        <dbReference type="PROSITE" id="PS50112"/>
    </source>
</evidence>
<comment type="catalytic activity">
    <reaction evidence="1">
        <text>ATP + protein L-histidine = ADP + protein N-phospho-L-histidine.</text>
        <dbReference type="EC" id="2.7.13.3"/>
    </reaction>
</comment>
<sequence length="888" mass="97639">MMRLMSAPPNGNAPDPFTPDDGWMQLTAELAKGRTSSQVAAVVVQFARAHLAAEAGAVLLGTPQPELVLGVQERDWPLSLAALAWQAALNVPEAQFFERHADFAAAFPALVKSSVAGHTAGPAVALLPFSLGDTADLPTAWLLLTFASPHAFDAQARRQVLNLGSLCALALGRTQALVLQQAAADSQIHTEGLMRQLIEGSPVGIAVGDLQGRLVLVNDAYLRLLGLSRAEYEAGTVDWTALTPPEYREADEAAFARAFREGSSGRYEKEMLHRSGERLPLSVTLLRYEAGQTRYVMGYLSDVREKRAAELLARTQAYEGFADLTRDLTLHDDPVRLVGRVQELLVSLLPSSVSTYYELRGATWHLLSHRGEFVNPALLSTLQRGLPRGKTVNVDAAFDRQQPYFQDYHDPDSVLAAREEIRVIQSSVAFPVFAGQQVRGVLAVGLHLRRPWTANEKVVLESVMHSLRLALERTDTLQLLQSQNAELAARTRALEGFADLTRDIDFQSDPYALIERAQQVVQALLPQGFAVYYEPQGGLWRLKSQVGSVGNPELQAVLDAGISFEGTPNLLIPWRSGQPYYQDRYDQQADHLPEATAQLQTTATLPVVVAGEPRGVFAFGLNQGRPWTATEKAVLEAVVGALGLALEGAHGVQTLRQRSLELERINRELEQFAFIASHDLQEPLHTVTNFTELLLRRTDLKSDPKAAQYAHFITDGTARMKQLILDLLTFSRVKQGQTLGRVDSRRVLELVLQDLRGSLDAAGAEVQVGPLLPVQADETQLRQLFQNLIGNAVKFRAQGRPPVVQVSAQPDGAFVRFEVRDNGIGIAPEHAERVFTLFQRLHRRDEYAGSGLGLAIARRILEYHSGNIWLESRVGDGTSFFFTLPAAH</sequence>
<evidence type="ECO:0000259" key="8">
    <source>
        <dbReference type="PROSITE" id="PS50113"/>
    </source>
</evidence>
<dbReference type="CDD" id="cd00082">
    <property type="entry name" value="HisKA"/>
    <property type="match status" value="1"/>
</dbReference>
<evidence type="ECO:0000313" key="10">
    <source>
        <dbReference type="Proteomes" id="UP001458946"/>
    </source>
</evidence>
<dbReference type="InterPro" id="IPR036097">
    <property type="entry name" value="HisK_dim/P_sf"/>
</dbReference>
<keyword evidence="4" id="KW-0808">Transferase</keyword>
<dbReference type="SUPFAM" id="SSF55785">
    <property type="entry name" value="PYP-like sensor domain (PAS domain)"/>
    <property type="match status" value="1"/>
</dbReference>
<dbReference type="NCBIfam" id="TIGR00229">
    <property type="entry name" value="sensory_box"/>
    <property type="match status" value="1"/>
</dbReference>
<evidence type="ECO:0000256" key="4">
    <source>
        <dbReference type="ARBA" id="ARBA00022679"/>
    </source>
</evidence>
<dbReference type="InterPro" id="IPR005467">
    <property type="entry name" value="His_kinase_dom"/>
</dbReference>
<protein>
    <recommendedName>
        <fullName evidence="2">histidine kinase</fullName>
        <ecNumber evidence="2">2.7.13.3</ecNumber>
    </recommendedName>
</protein>
<dbReference type="Gene3D" id="3.30.450.40">
    <property type="match status" value="2"/>
</dbReference>
<dbReference type="EMBL" id="BAABRN010000020">
    <property type="protein sequence ID" value="GAA5502254.1"/>
    <property type="molecule type" value="Genomic_DNA"/>
</dbReference>
<dbReference type="Proteomes" id="UP001458946">
    <property type="component" value="Unassembled WGS sequence"/>
</dbReference>
<dbReference type="EC" id="2.7.13.3" evidence="2"/>
<dbReference type="SMART" id="SM00091">
    <property type="entry name" value="PAS"/>
    <property type="match status" value="1"/>
</dbReference>
<dbReference type="SUPFAM" id="SSF55874">
    <property type="entry name" value="ATPase domain of HSP90 chaperone/DNA topoisomerase II/histidine kinase"/>
    <property type="match status" value="1"/>
</dbReference>
<keyword evidence="5" id="KW-0418">Kinase</keyword>
<dbReference type="CDD" id="cd00130">
    <property type="entry name" value="PAS"/>
    <property type="match status" value="1"/>
</dbReference>
<evidence type="ECO:0000256" key="1">
    <source>
        <dbReference type="ARBA" id="ARBA00000085"/>
    </source>
</evidence>
<dbReference type="PRINTS" id="PR00344">
    <property type="entry name" value="BCTRLSENSOR"/>
</dbReference>
<comment type="caution">
    <text evidence="9">The sequence shown here is derived from an EMBL/GenBank/DDBJ whole genome shotgun (WGS) entry which is preliminary data.</text>
</comment>
<dbReference type="Gene3D" id="3.30.450.20">
    <property type="entry name" value="PAS domain"/>
    <property type="match status" value="1"/>
</dbReference>
<evidence type="ECO:0000256" key="2">
    <source>
        <dbReference type="ARBA" id="ARBA00012438"/>
    </source>
</evidence>
<dbReference type="SUPFAM" id="SSF55781">
    <property type="entry name" value="GAF domain-like"/>
    <property type="match status" value="2"/>
</dbReference>
<dbReference type="InterPro" id="IPR036890">
    <property type="entry name" value="HATPase_C_sf"/>
</dbReference>
<keyword evidence="10" id="KW-1185">Reference proteome</keyword>
<dbReference type="Pfam" id="PF00512">
    <property type="entry name" value="HisKA"/>
    <property type="match status" value="1"/>
</dbReference>
<dbReference type="PROSITE" id="PS50113">
    <property type="entry name" value="PAC"/>
    <property type="match status" value="1"/>
</dbReference>
<gene>
    <name evidence="9" type="primary">sasA_6</name>
    <name evidence="9" type="ORF">Dxin01_01997</name>
</gene>
<dbReference type="InterPro" id="IPR052162">
    <property type="entry name" value="Sensor_kinase/Photoreceptor"/>
</dbReference>
<dbReference type="SUPFAM" id="SSF47384">
    <property type="entry name" value="Homodimeric domain of signal transducing histidine kinase"/>
    <property type="match status" value="1"/>
</dbReference>
<evidence type="ECO:0000259" key="6">
    <source>
        <dbReference type="PROSITE" id="PS50109"/>
    </source>
</evidence>
<dbReference type="InterPro" id="IPR000700">
    <property type="entry name" value="PAS-assoc_C"/>
</dbReference>
<dbReference type="PROSITE" id="PS50112">
    <property type="entry name" value="PAS"/>
    <property type="match status" value="1"/>
</dbReference>
<evidence type="ECO:0000313" key="9">
    <source>
        <dbReference type="EMBL" id="GAA5502254.1"/>
    </source>
</evidence>
<dbReference type="Pfam" id="PF13185">
    <property type="entry name" value="GAF_2"/>
    <property type="match status" value="1"/>
</dbReference>
<proteinExistence type="predicted"/>
<dbReference type="PANTHER" id="PTHR43304:SF1">
    <property type="entry name" value="PAC DOMAIN-CONTAINING PROTEIN"/>
    <property type="match status" value="1"/>
</dbReference>
<name>A0ABP9VAG4_9DEIO</name>
<reference evidence="9 10" key="1">
    <citation type="submission" date="2024-02" db="EMBL/GenBank/DDBJ databases">
        <title>Deinococcus xinjiangensis NBRC 107630.</title>
        <authorList>
            <person name="Ichikawa N."/>
            <person name="Katano-Makiyama Y."/>
            <person name="Hidaka K."/>
        </authorList>
    </citation>
    <scope>NUCLEOTIDE SEQUENCE [LARGE SCALE GENOMIC DNA]</scope>
    <source>
        <strain evidence="9 10">NBRC 107630</strain>
    </source>
</reference>
<feature type="domain" description="PAS" evidence="7">
    <location>
        <begin position="190"/>
        <end position="262"/>
    </location>
</feature>
<dbReference type="InterPro" id="IPR003661">
    <property type="entry name" value="HisK_dim/P_dom"/>
</dbReference>
<organism evidence="9 10">
    <name type="scientific">Deinococcus xinjiangensis</name>
    <dbReference type="NCBI Taxonomy" id="457454"/>
    <lineage>
        <taxon>Bacteria</taxon>
        <taxon>Thermotogati</taxon>
        <taxon>Deinococcota</taxon>
        <taxon>Deinococci</taxon>
        <taxon>Deinococcales</taxon>
        <taxon>Deinococcaceae</taxon>
        <taxon>Deinococcus</taxon>
    </lineage>
</organism>
<evidence type="ECO:0000256" key="3">
    <source>
        <dbReference type="ARBA" id="ARBA00022553"/>
    </source>
</evidence>
<dbReference type="InterPro" id="IPR004358">
    <property type="entry name" value="Sig_transdc_His_kin-like_C"/>
</dbReference>
<evidence type="ECO:0000256" key="5">
    <source>
        <dbReference type="ARBA" id="ARBA00022777"/>
    </source>
</evidence>
<feature type="domain" description="PAC" evidence="8">
    <location>
        <begin position="265"/>
        <end position="315"/>
    </location>
</feature>
<keyword evidence="3" id="KW-0597">Phosphoprotein</keyword>
<dbReference type="InterPro" id="IPR000014">
    <property type="entry name" value="PAS"/>
</dbReference>
<dbReference type="SMART" id="SM00387">
    <property type="entry name" value="HATPase_c"/>
    <property type="match status" value="1"/>
</dbReference>
<dbReference type="Pfam" id="PF08448">
    <property type="entry name" value="PAS_4"/>
    <property type="match status" value="1"/>
</dbReference>
<dbReference type="Gene3D" id="1.10.287.130">
    <property type="match status" value="1"/>
</dbReference>
<dbReference type="InterPro" id="IPR035965">
    <property type="entry name" value="PAS-like_dom_sf"/>
</dbReference>
<feature type="domain" description="Histidine kinase" evidence="6">
    <location>
        <begin position="675"/>
        <end position="888"/>
    </location>
</feature>
<dbReference type="Gene3D" id="3.30.565.10">
    <property type="entry name" value="Histidine kinase-like ATPase, C-terminal domain"/>
    <property type="match status" value="1"/>
</dbReference>
<dbReference type="InterPro" id="IPR029016">
    <property type="entry name" value="GAF-like_dom_sf"/>
</dbReference>
<dbReference type="PANTHER" id="PTHR43304">
    <property type="entry name" value="PHYTOCHROME-LIKE PROTEIN CPH1"/>
    <property type="match status" value="1"/>
</dbReference>
<dbReference type="PROSITE" id="PS50109">
    <property type="entry name" value="HIS_KIN"/>
    <property type="match status" value="1"/>
</dbReference>
<dbReference type="Pfam" id="PF02518">
    <property type="entry name" value="HATPase_c"/>
    <property type="match status" value="1"/>
</dbReference>
<dbReference type="SMART" id="SM00388">
    <property type="entry name" value="HisKA"/>
    <property type="match status" value="1"/>
</dbReference>
<dbReference type="InterPro" id="IPR003594">
    <property type="entry name" value="HATPase_dom"/>
</dbReference>
<dbReference type="InterPro" id="IPR003018">
    <property type="entry name" value="GAF"/>
</dbReference>
<accession>A0ABP9VAG4</accession>
<dbReference type="InterPro" id="IPR013656">
    <property type="entry name" value="PAS_4"/>
</dbReference>